<feature type="domain" description="PAC" evidence="11">
    <location>
        <begin position="225"/>
        <end position="277"/>
    </location>
</feature>
<evidence type="ECO:0000256" key="7">
    <source>
        <dbReference type="ARBA" id="ARBA00022840"/>
    </source>
</evidence>
<dbReference type="PRINTS" id="PR00344">
    <property type="entry name" value="BCTRLSENSOR"/>
</dbReference>
<keyword evidence="4" id="KW-0808">Transferase</keyword>
<proteinExistence type="predicted"/>
<feature type="domain" description="PAS" evidence="10">
    <location>
        <begin position="526"/>
        <end position="596"/>
    </location>
</feature>
<dbReference type="PANTHER" id="PTHR43065:SF10">
    <property type="entry name" value="PEROXIDE STRESS-ACTIVATED HISTIDINE KINASE MAK3"/>
    <property type="match status" value="1"/>
</dbReference>
<dbReference type="EC" id="2.7.13.3" evidence="2"/>
<dbReference type="Proteomes" id="UP001499951">
    <property type="component" value="Unassembled WGS sequence"/>
</dbReference>
<dbReference type="Pfam" id="PF13426">
    <property type="entry name" value="PAS_9"/>
    <property type="match status" value="1"/>
</dbReference>
<comment type="catalytic activity">
    <reaction evidence="1">
        <text>ATP + protein L-histidine = ADP + protein N-phospho-L-histidine.</text>
        <dbReference type="EC" id="2.7.13.3"/>
    </reaction>
</comment>
<dbReference type="InterPro" id="IPR000014">
    <property type="entry name" value="PAS"/>
</dbReference>
<protein>
    <recommendedName>
        <fullName evidence="2">histidine kinase</fullName>
        <ecNumber evidence="2">2.7.13.3</ecNumber>
    </recommendedName>
</protein>
<dbReference type="PROSITE" id="PS50109">
    <property type="entry name" value="HIS_KIN"/>
    <property type="match status" value="1"/>
</dbReference>
<dbReference type="NCBIfam" id="TIGR00229">
    <property type="entry name" value="sensory_box"/>
    <property type="match status" value="5"/>
</dbReference>
<feature type="domain" description="PAS" evidence="10">
    <location>
        <begin position="274"/>
        <end position="348"/>
    </location>
</feature>
<dbReference type="SUPFAM" id="SSF55874">
    <property type="entry name" value="ATPase domain of HSP90 chaperone/DNA topoisomerase II/histidine kinase"/>
    <property type="match status" value="1"/>
</dbReference>
<evidence type="ECO:0000256" key="2">
    <source>
        <dbReference type="ARBA" id="ARBA00012438"/>
    </source>
</evidence>
<feature type="domain" description="PAC" evidence="11">
    <location>
        <begin position="599"/>
        <end position="651"/>
    </location>
</feature>
<feature type="domain" description="PAS" evidence="10">
    <location>
        <begin position="148"/>
        <end position="222"/>
    </location>
</feature>
<feature type="domain" description="PAS" evidence="10">
    <location>
        <begin position="400"/>
        <end position="474"/>
    </location>
</feature>
<name>A0ABN1EEB9_9PROT</name>
<evidence type="ECO:0000256" key="6">
    <source>
        <dbReference type="ARBA" id="ARBA00022777"/>
    </source>
</evidence>
<evidence type="ECO:0000313" key="12">
    <source>
        <dbReference type="EMBL" id="GAA0564412.1"/>
    </source>
</evidence>
<keyword evidence="3" id="KW-0597">Phosphoprotein</keyword>
<evidence type="ECO:0000256" key="3">
    <source>
        <dbReference type="ARBA" id="ARBA00022553"/>
    </source>
</evidence>
<dbReference type="Gene3D" id="3.30.565.10">
    <property type="entry name" value="Histidine kinase-like ATPase, C-terminal domain"/>
    <property type="match status" value="1"/>
</dbReference>
<evidence type="ECO:0000259" key="11">
    <source>
        <dbReference type="PROSITE" id="PS50113"/>
    </source>
</evidence>
<accession>A0ABN1EEB9</accession>
<dbReference type="SMART" id="SM00091">
    <property type="entry name" value="PAS"/>
    <property type="match status" value="5"/>
</dbReference>
<feature type="domain" description="PAC" evidence="11">
    <location>
        <begin position="351"/>
        <end position="403"/>
    </location>
</feature>
<dbReference type="InterPro" id="IPR004358">
    <property type="entry name" value="Sig_transdc_His_kin-like_C"/>
</dbReference>
<dbReference type="InterPro" id="IPR003594">
    <property type="entry name" value="HATPase_dom"/>
</dbReference>
<keyword evidence="7" id="KW-0067">ATP-binding</keyword>
<dbReference type="Pfam" id="PF00989">
    <property type="entry name" value="PAS"/>
    <property type="match status" value="1"/>
</dbReference>
<dbReference type="Pfam" id="PF08448">
    <property type="entry name" value="PAS_4"/>
    <property type="match status" value="3"/>
</dbReference>
<feature type="domain" description="Histidine kinase" evidence="9">
    <location>
        <begin position="671"/>
        <end position="884"/>
    </location>
</feature>
<dbReference type="CDD" id="cd00130">
    <property type="entry name" value="PAS"/>
    <property type="match status" value="5"/>
</dbReference>
<gene>
    <name evidence="12" type="ORF">GCM10008942_10950</name>
</gene>
<keyword evidence="13" id="KW-1185">Reference proteome</keyword>
<dbReference type="Pfam" id="PF02518">
    <property type="entry name" value="HATPase_c"/>
    <property type="match status" value="1"/>
</dbReference>
<dbReference type="Gene3D" id="3.30.450.20">
    <property type="entry name" value="PAS domain"/>
    <property type="match status" value="5"/>
</dbReference>
<dbReference type="CDD" id="cd00082">
    <property type="entry name" value="HisKA"/>
    <property type="match status" value="1"/>
</dbReference>
<evidence type="ECO:0000256" key="1">
    <source>
        <dbReference type="ARBA" id="ARBA00000085"/>
    </source>
</evidence>
<dbReference type="InterPro" id="IPR000700">
    <property type="entry name" value="PAS-assoc_C"/>
</dbReference>
<sequence>MEWRTNKSRAETETTLGQRDYSLFRTLIRTTGNGVVVTDADGLVLFYNDAAHRLFHRAPEEVLGGPIDLLLPPVCRPQIRELIGLAAHACPTSPFSIQRELQGLRKDGSQFPMQLSIGEGELEGEPVFLIVLQDLTQLYRERHALDEEKAYLAQIVESSSDAIVSYMLDGTVRSWNRAAEEMFGYRADEIVGATAPALMPHFVPPEMIPAEIAILARVLAGESVPPHETVRLHKNGTPVAIVISASPIRDANGAVIGIARTARNITERKKHEHARALLDLAIDNSDDAFTCIALDGTVITWNRGAETILGWMGAEIIGRNAEGVIRSIVPADLQPAELDYSRRAIAGEKIGPYESIRIRKNGSRVRVLSTVYPVRNERGEVLAIARTLHDLTDRLAFEEQRALLGAIINSSTDAIISYALDGTITSWNRAAELMYGYRAEEMIGTSLYGRLGEFMPPERVTEERRIVARVIAGERVPPYEATRSRKDGGDVHVLVSVSPIKDASGAIIGTSRVVRDISERKVFERQRALLSSIVESSNDAVFTKMLNGIVTSWNAAADAMFGYSSEEIVGRSMLVLVPEDLLEEERNALEKISRGDSIRHFETVRRKKDGSTFAVSLTLSPVRDADGAVTGASATIRDITDRKNYESRLESMRADMIHVARVHELSQVSAGIAHELNQPLAAMLNYSNVARRLVQSSGDLSKLPEVAAKIGDQAERAAQIIRRMRDFVEKRDPHRAVIDIQTIADDAIALALIGSKTANIETRVVVPETPLPVLADRVQVQQVLVNLLRNAAEAMATTERRELTLAIRDREDRTVEVSVVDTGTGLSDEVAARLFSPFVTTKPDGMGIGLAISRQIIEAHGGTLIARPNPGGGAIFEFTLPAADQSSAASPSP</sequence>
<dbReference type="PROSITE" id="PS50113">
    <property type="entry name" value="PAC"/>
    <property type="match status" value="4"/>
</dbReference>
<dbReference type="SUPFAM" id="SSF55785">
    <property type="entry name" value="PYP-like sensor domain (PAS domain)"/>
    <property type="match status" value="5"/>
</dbReference>
<dbReference type="SMART" id="SM00387">
    <property type="entry name" value="HATPase_c"/>
    <property type="match status" value="1"/>
</dbReference>
<dbReference type="InterPro" id="IPR001610">
    <property type="entry name" value="PAC"/>
</dbReference>
<evidence type="ECO:0000256" key="4">
    <source>
        <dbReference type="ARBA" id="ARBA00022679"/>
    </source>
</evidence>
<dbReference type="PANTHER" id="PTHR43065">
    <property type="entry name" value="SENSOR HISTIDINE KINASE"/>
    <property type="match status" value="1"/>
</dbReference>
<keyword evidence="5" id="KW-0547">Nucleotide-binding</keyword>
<dbReference type="InterPro" id="IPR013767">
    <property type="entry name" value="PAS_fold"/>
</dbReference>
<keyword evidence="6" id="KW-0418">Kinase</keyword>
<evidence type="ECO:0000256" key="8">
    <source>
        <dbReference type="ARBA" id="ARBA00023012"/>
    </source>
</evidence>
<dbReference type="InterPro" id="IPR013656">
    <property type="entry name" value="PAS_4"/>
</dbReference>
<dbReference type="SMART" id="SM00086">
    <property type="entry name" value="PAC"/>
    <property type="match status" value="5"/>
</dbReference>
<dbReference type="Pfam" id="PF00512">
    <property type="entry name" value="HisKA"/>
    <property type="match status" value="1"/>
</dbReference>
<organism evidence="12 13">
    <name type="scientific">Rhizomicrobium electricum</name>
    <dbReference type="NCBI Taxonomy" id="480070"/>
    <lineage>
        <taxon>Bacteria</taxon>
        <taxon>Pseudomonadati</taxon>
        <taxon>Pseudomonadota</taxon>
        <taxon>Alphaproteobacteria</taxon>
        <taxon>Micropepsales</taxon>
        <taxon>Micropepsaceae</taxon>
        <taxon>Rhizomicrobium</taxon>
    </lineage>
</organism>
<reference evidence="12 13" key="1">
    <citation type="journal article" date="2019" name="Int. J. Syst. Evol. Microbiol.">
        <title>The Global Catalogue of Microorganisms (GCM) 10K type strain sequencing project: providing services to taxonomists for standard genome sequencing and annotation.</title>
        <authorList>
            <consortium name="The Broad Institute Genomics Platform"/>
            <consortium name="The Broad Institute Genome Sequencing Center for Infectious Disease"/>
            <person name="Wu L."/>
            <person name="Ma J."/>
        </authorList>
    </citation>
    <scope>NUCLEOTIDE SEQUENCE [LARGE SCALE GENOMIC DNA]</scope>
    <source>
        <strain evidence="12 13">JCM 15089</strain>
    </source>
</reference>
<dbReference type="SMART" id="SM00388">
    <property type="entry name" value="HisKA"/>
    <property type="match status" value="1"/>
</dbReference>
<dbReference type="InterPro" id="IPR036890">
    <property type="entry name" value="HATPase_C_sf"/>
</dbReference>
<dbReference type="InterPro" id="IPR005467">
    <property type="entry name" value="His_kinase_dom"/>
</dbReference>
<dbReference type="Gene3D" id="1.10.287.130">
    <property type="match status" value="1"/>
</dbReference>
<evidence type="ECO:0000313" key="13">
    <source>
        <dbReference type="Proteomes" id="UP001499951"/>
    </source>
</evidence>
<feature type="domain" description="PAC" evidence="11">
    <location>
        <begin position="477"/>
        <end position="529"/>
    </location>
</feature>
<evidence type="ECO:0000259" key="9">
    <source>
        <dbReference type="PROSITE" id="PS50109"/>
    </source>
</evidence>
<dbReference type="InterPro" id="IPR035965">
    <property type="entry name" value="PAS-like_dom_sf"/>
</dbReference>
<keyword evidence="8" id="KW-0902">Two-component regulatory system</keyword>
<evidence type="ECO:0000256" key="5">
    <source>
        <dbReference type="ARBA" id="ARBA00022741"/>
    </source>
</evidence>
<dbReference type="InterPro" id="IPR036097">
    <property type="entry name" value="HisK_dim/P_sf"/>
</dbReference>
<dbReference type="PROSITE" id="PS50112">
    <property type="entry name" value="PAS"/>
    <property type="match status" value="5"/>
</dbReference>
<feature type="domain" description="PAS" evidence="10">
    <location>
        <begin position="20"/>
        <end position="72"/>
    </location>
</feature>
<dbReference type="InterPro" id="IPR003661">
    <property type="entry name" value="HisK_dim/P_dom"/>
</dbReference>
<dbReference type="SUPFAM" id="SSF47384">
    <property type="entry name" value="Homodimeric domain of signal transducing histidine kinase"/>
    <property type="match status" value="1"/>
</dbReference>
<dbReference type="RefSeq" id="WP_166933805.1">
    <property type="nucleotide sequence ID" value="NZ_BAAADD010000003.1"/>
</dbReference>
<evidence type="ECO:0000259" key="10">
    <source>
        <dbReference type="PROSITE" id="PS50112"/>
    </source>
</evidence>
<comment type="caution">
    <text evidence="12">The sequence shown here is derived from an EMBL/GenBank/DDBJ whole genome shotgun (WGS) entry which is preliminary data.</text>
</comment>
<dbReference type="EMBL" id="BAAADD010000003">
    <property type="protein sequence ID" value="GAA0564412.1"/>
    <property type="molecule type" value="Genomic_DNA"/>
</dbReference>